<organism evidence="2 3">
    <name type="scientific">Nostoc favosum CHAB5714</name>
    <dbReference type="NCBI Taxonomy" id="2780399"/>
    <lineage>
        <taxon>Bacteria</taxon>
        <taxon>Bacillati</taxon>
        <taxon>Cyanobacteriota</taxon>
        <taxon>Cyanophyceae</taxon>
        <taxon>Nostocales</taxon>
        <taxon>Nostocaceae</taxon>
        <taxon>Nostoc</taxon>
        <taxon>Nostoc favosum</taxon>
    </lineage>
</organism>
<dbReference type="Pfam" id="PF13424">
    <property type="entry name" value="TPR_12"/>
    <property type="match status" value="2"/>
</dbReference>
<dbReference type="SUPFAM" id="SSF48452">
    <property type="entry name" value="TPR-like"/>
    <property type="match status" value="3"/>
</dbReference>
<dbReference type="Proteomes" id="UP001199525">
    <property type="component" value="Unassembled WGS sequence"/>
</dbReference>
<feature type="repeat" description="TPR" evidence="1">
    <location>
        <begin position="504"/>
        <end position="537"/>
    </location>
</feature>
<feature type="repeat" description="TPR" evidence="1">
    <location>
        <begin position="208"/>
        <end position="241"/>
    </location>
</feature>
<feature type="repeat" description="TPR" evidence="1">
    <location>
        <begin position="288"/>
        <end position="321"/>
    </location>
</feature>
<dbReference type="Pfam" id="PF13181">
    <property type="entry name" value="TPR_8"/>
    <property type="match status" value="4"/>
</dbReference>
<dbReference type="EMBL" id="JAIVFQ010000056">
    <property type="protein sequence ID" value="MCC5602672.1"/>
    <property type="molecule type" value="Genomic_DNA"/>
</dbReference>
<name>A0ABS8IEM4_9NOSO</name>
<dbReference type="RefSeq" id="WP_229488220.1">
    <property type="nucleotide sequence ID" value="NZ_JAIVFQ010000056.1"/>
</dbReference>
<feature type="repeat" description="TPR" evidence="1">
    <location>
        <begin position="668"/>
        <end position="701"/>
    </location>
</feature>
<sequence length="757" mass="85395">MKKNAKFECNFCCSFSQVSRYSLTVLLSVVFLSDAVGATSISRWLQIRQQMQADSQKSIDAAVEQGYTDSFSKKIAKKVSANVKIAQSPDAKPQNTNPAPSEAEAKIKPLWDKAHQLLKEGDQLRNQPSAAALRQAITKFEEALKIWRLPEVRAAKPQEAPFGEAVTLSLIGSTYTTLTENTKAVGYLEQALAIVQESQQSEAREWKALILKSLGIVYQQLGEKQKAIDAYNQAQSLYHADKQPKKEADVLWSIAVVYKVFGEPKKERDFLERALAIQKANDDLPGQAKTLGSIAVNYDLLGETNKALDYYQQVLKIYSQTKNLFGQAETFANIGLAYSFRGDRSSAEKYFQQALELQKTNARQIEQDTTNPFGRINFFNNQMSILSSIATGYSTLGDIQQQIVYLNKARTIAHQLGNFQMEANFIFRIGNKYSLLGETQKALENLNQALKLQRDIHDYQGEAETLVSIASVHTKSTEFQQALDILFNQALKISKRHQNPILESKTLYEIAKVYKNLGAYDLSIDKYKEVLKIYQQSIPSFIATGFYGIGTVYLELCLYQKKAEDCHQALKYFEDTLKYAGEGYFTKNYILFSTAKAYELLKEYPKAIAKAKQALELSRKKNIKEAESYALRALSTAYEGAGDYQNALDTNKQHLLVSQQLGDVSSQATAYQIRGKIYISMKQPQQAIEAYNQELKLRQKTGEIYHQTHSLYKIAIIEGDRGNLNQAKTHIETVINIIENTRSKVNSDDLRSSYFAL</sequence>
<keyword evidence="3" id="KW-1185">Reference proteome</keyword>
<evidence type="ECO:0000313" key="3">
    <source>
        <dbReference type="Proteomes" id="UP001199525"/>
    </source>
</evidence>
<protein>
    <submittedName>
        <fullName evidence="2">Tetratricopeptide repeat protein</fullName>
    </submittedName>
</protein>
<reference evidence="2 3" key="1">
    <citation type="journal article" date="2021" name="Microorganisms">
        <title>Genome Evolution of Filamentous Cyanobacterium Nostoc Species: From Facultative Symbiosis to Free Living.</title>
        <authorList>
            <person name="Huo D."/>
            <person name="Li H."/>
            <person name="Cai F."/>
            <person name="Guo X."/>
            <person name="Qiao Z."/>
            <person name="Wang W."/>
            <person name="Yu G."/>
            <person name="Li R."/>
        </authorList>
    </citation>
    <scope>NUCLEOTIDE SEQUENCE [LARGE SCALE GENOMIC DNA]</scope>
    <source>
        <strain evidence="2 3">CHAB 5714</strain>
    </source>
</reference>
<keyword evidence="1" id="KW-0802">TPR repeat</keyword>
<feature type="repeat" description="TPR" evidence="1">
    <location>
        <begin position="328"/>
        <end position="361"/>
    </location>
</feature>
<dbReference type="PROSITE" id="PS50005">
    <property type="entry name" value="TPR"/>
    <property type="match status" value="6"/>
</dbReference>
<accession>A0ABS8IEM4</accession>
<dbReference type="InterPro" id="IPR011990">
    <property type="entry name" value="TPR-like_helical_dom_sf"/>
</dbReference>
<dbReference type="Gene3D" id="1.25.40.10">
    <property type="entry name" value="Tetratricopeptide repeat domain"/>
    <property type="match status" value="5"/>
</dbReference>
<dbReference type="PANTHER" id="PTHR10098:SF108">
    <property type="entry name" value="TETRATRICOPEPTIDE REPEAT PROTEIN 28"/>
    <property type="match status" value="1"/>
</dbReference>
<comment type="caution">
    <text evidence="2">The sequence shown here is derived from an EMBL/GenBank/DDBJ whole genome shotgun (WGS) entry which is preliminary data.</text>
</comment>
<dbReference type="PANTHER" id="PTHR10098">
    <property type="entry name" value="RAPSYN-RELATED"/>
    <property type="match status" value="1"/>
</dbReference>
<proteinExistence type="predicted"/>
<dbReference type="InterPro" id="IPR019734">
    <property type="entry name" value="TPR_rpt"/>
</dbReference>
<evidence type="ECO:0000313" key="2">
    <source>
        <dbReference type="EMBL" id="MCC5602672.1"/>
    </source>
</evidence>
<feature type="repeat" description="TPR" evidence="1">
    <location>
        <begin position="423"/>
        <end position="456"/>
    </location>
</feature>
<dbReference type="SMART" id="SM00028">
    <property type="entry name" value="TPR"/>
    <property type="match status" value="14"/>
</dbReference>
<gene>
    <name evidence="2" type="ORF">LC586_26635</name>
</gene>
<evidence type="ECO:0000256" key="1">
    <source>
        <dbReference type="PROSITE-ProRule" id="PRU00339"/>
    </source>
</evidence>